<name>A0A932GQ32_UNCTE</name>
<dbReference type="Proteomes" id="UP000741360">
    <property type="component" value="Unassembled WGS sequence"/>
</dbReference>
<reference evidence="1" key="1">
    <citation type="submission" date="2020-07" db="EMBL/GenBank/DDBJ databases">
        <title>Huge and variable diversity of episymbiotic CPR bacteria and DPANN archaea in groundwater ecosystems.</title>
        <authorList>
            <person name="He C.Y."/>
            <person name="Keren R."/>
            <person name="Whittaker M."/>
            <person name="Farag I.F."/>
            <person name="Doudna J."/>
            <person name="Cate J.H.D."/>
            <person name="Banfield J.F."/>
        </authorList>
    </citation>
    <scope>NUCLEOTIDE SEQUENCE</scope>
    <source>
        <strain evidence="1">NC_groundwater_717_Ag_S-0.2um_59_8</strain>
    </source>
</reference>
<proteinExistence type="predicted"/>
<protein>
    <submittedName>
        <fullName evidence="1">Uncharacterized protein</fullName>
    </submittedName>
</protein>
<accession>A0A932GQ32</accession>
<organism evidence="1 2">
    <name type="scientific">Tectimicrobiota bacterium</name>
    <dbReference type="NCBI Taxonomy" id="2528274"/>
    <lineage>
        <taxon>Bacteria</taxon>
        <taxon>Pseudomonadati</taxon>
        <taxon>Nitrospinota/Tectimicrobiota group</taxon>
        <taxon>Candidatus Tectimicrobiota</taxon>
    </lineage>
</organism>
<comment type="caution">
    <text evidence="1">The sequence shown here is derived from an EMBL/GenBank/DDBJ whole genome shotgun (WGS) entry which is preliminary data.</text>
</comment>
<dbReference type="EMBL" id="JACPSX010000154">
    <property type="protein sequence ID" value="MBI3015004.1"/>
    <property type="molecule type" value="Genomic_DNA"/>
</dbReference>
<gene>
    <name evidence="1" type="ORF">HYY65_08120</name>
</gene>
<evidence type="ECO:0000313" key="2">
    <source>
        <dbReference type="Proteomes" id="UP000741360"/>
    </source>
</evidence>
<feature type="non-terminal residue" evidence="1">
    <location>
        <position position="410"/>
    </location>
</feature>
<dbReference type="AlphaFoldDB" id="A0A932GQ32"/>
<evidence type="ECO:0000313" key="1">
    <source>
        <dbReference type="EMBL" id="MBI3015004.1"/>
    </source>
</evidence>
<sequence>MATVVAFLRHFLEDRDWAVKSMRRILRGESGFTDQDSREDLFASRLNYLKKKDADGLYKQIAAEMLHGQGGLEVWEIKGAEGELALRVSAPEGKENHYFGVINIGDVSAFKKHLMENLGIEVREDRFTPSLFAAVNAPDSRVNLLIGAKKFIEGWSSWRVSAMGLLNIGKGEGPQVIQLFGRGVRLKGKKWTLKRSAALPEEAPHPEGLDGLETLFIFGWNADYIQSFREMLGQEDLGQELRIPVRKSFDPWPELPIPKPQSGYKVESETWTLSVEPLHVSVDLTPQVTAVSGRDVPTQWMGKRKRVDFSDATNVGLLDLDTLHADLVEYKAARDCGNLYVPRSHLSSILQNSTLSIPADDLFNPHLVQEGALRVLKTYLDRFVACMEREAEGRHLELGSLPAVHDSVVS</sequence>